<reference evidence="1" key="1">
    <citation type="submission" date="2019-12" db="EMBL/GenBank/DDBJ databases">
        <title>Compelete sequence of pSE5369-VIM.</title>
        <authorList>
            <person name="Zhou D."/>
        </authorList>
    </citation>
    <scope>NUCLEOTIDE SEQUENCE</scope>
    <source>
        <strain evidence="1">SE5369</strain>
        <plasmid evidence="1">pSE5369-VIM</plasmid>
    </source>
</reference>
<keyword evidence="1" id="KW-0614">Plasmid</keyword>
<evidence type="ECO:0000313" key="1">
    <source>
        <dbReference type="EMBL" id="QLG05302.1"/>
    </source>
</evidence>
<organism evidence="1">
    <name type="scientific">Pseudomonas aeruginosa</name>
    <dbReference type="NCBI Taxonomy" id="287"/>
    <lineage>
        <taxon>Bacteria</taxon>
        <taxon>Pseudomonadati</taxon>
        <taxon>Pseudomonadota</taxon>
        <taxon>Gammaproteobacteria</taxon>
        <taxon>Pseudomonadales</taxon>
        <taxon>Pseudomonadaceae</taxon>
        <taxon>Pseudomonas</taxon>
    </lineage>
</organism>
<geneLocation type="plasmid" evidence="1">
    <name>pSE5369-VIM</name>
</geneLocation>
<dbReference type="EMBL" id="MN894888">
    <property type="protein sequence ID" value="QLG05302.1"/>
    <property type="molecule type" value="Genomic_DNA"/>
</dbReference>
<protein>
    <submittedName>
        <fullName evidence="1">Uncharacterized protein</fullName>
    </submittedName>
</protein>
<accession>A0A7S6C891</accession>
<sequence length="57" mass="6459">MLEFLTFHPGSQVFLHSAKKIFSSGEYADFFFTCQLQFEIRATKILPSVASATSLIR</sequence>
<name>A0A7S6C891_PSEAI</name>
<proteinExistence type="predicted"/>
<dbReference type="AlphaFoldDB" id="A0A7S6C891"/>